<gene>
    <name evidence="2" type="ORF">MAPG_03425</name>
</gene>
<dbReference type="OrthoDB" id="72269at2759"/>
<dbReference type="EnsemblFungi" id="MAPG_03425T0">
    <property type="protein sequence ID" value="MAPG_03425T0"/>
    <property type="gene ID" value="MAPG_03425"/>
</dbReference>
<reference evidence="3" key="5">
    <citation type="submission" date="2015-06" db="UniProtKB">
        <authorList>
            <consortium name="EnsemblFungi"/>
        </authorList>
    </citation>
    <scope>IDENTIFICATION</scope>
    <source>
        <strain evidence="3">ATCC 64411</strain>
    </source>
</reference>
<reference evidence="2" key="1">
    <citation type="submission" date="2010-05" db="EMBL/GenBank/DDBJ databases">
        <title>The Genome Sequence of Magnaporthe poae strain ATCC 64411.</title>
        <authorList>
            <consortium name="The Broad Institute Genome Sequencing Platform"/>
            <consortium name="Broad Institute Genome Sequencing Center for Infectious Disease"/>
            <person name="Ma L.-J."/>
            <person name="Dead R."/>
            <person name="Young S."/>
            <person name="Zeng Q."/>
            <person name="Koehrsen M."/>
            <person name="Alvarado L."/>
            <person name="Berlin A."/>
            <person name="Chapman S.B."/>
            <person name="Chen Z."/>
            <person name="Freedman E."/>
            <person name="Gellesch M."/>
            <person name="Goldberg J."/>
            <person name="Griggs A."/>
            <person name="Gujja S."/>
            <person name="Heilman E.R."/>
            <person name="Heiman D."/>
            <person name="Hepburn T."/>
            <person name="Howarth C."/>
            <person name="Jen D."/>
            <person name="Larson L."/>
            <person name="Mehta T."/>
            <person name="Neiman D."/>
            <person name="Pearson M."/>
            <person name="Roberts A."/>
            <person name="Saif S."/>
            <person name="Shea T."/>
            <person name="Shenoy N."/>
            <person name="Sisk P."/>
            <person name="Stolte C."/>
            <person name="Sykes S."/>
            <person name="Walk T."/>
            <person name="White J."/>
            <person name="Yandava C."/>
            <person name="Haas B."/>
            <person name="Nusbaum C."/>
            <person name="Birren B."/>
        </authorList>
    </citation>
    <scope>NUCLEOTIDE SEQUENCE</scope>
    <source>
        <strain evidence="2">ATCC 64411</strain>
    </source>
</reference>
<keyword evidence="1" id="KW-1133">Transmembrane helix</keyword>
<dbReference type="EMBL" id="ADBL01000821">
    <property type="status" value="NOT_ANNOTATED_CDS"/>
    <property type="molecule type" value="Genomic_DNA"/>
</dbReference>
<dbReference type="EMBL" id="GL876967">
    <property type="protein sequence ID" value="KLU84381.1"/>
    <property type="molecule type" value="Genomic_DNA"/>
</dbReference>
<feature type="transmembrane region" description="Helical" evidence="1">
    <location>
        <begin position="261"/>
        <end position="283"/>
    </location>
</feature>
<feature type="transmembrane region" description="Helical" evidence="1">
    <location>
        <begin position="177"/>
        <end position="195"/>
    </location>
</feature>
<feature type="transmembrane region" description="Helical" evidence="1">
    <location>
        <begin position="9"/>
        <end position="27"/>
    </location>
</feature>
<dbReference type="AlphaFoldDB" id="A0A0C4DTZ4"/>
<name>A0A0C4DTZ4_MAGP6</name>
<feature type="transmembrane region" description="Helical" evidence="1">
    <location>
        <begin position="122"/>
        <end position="147"/>
    </location>
</feature>
<organism evidence="3 4">
    <name type="scientific">Magnaporthiopsis poae (strain ATCC 64411 / 73-15)</name>
    <name type="common">Kentucky bluegrass fungus</name>
    <name type="synonym">Magnaporthe poae</name>
    <dbReference type="NCBI Taxonomy" id="644358"/>
    <lineage>
        <taxon>Eukaryota</taxon>
        <taxon>Fungi</taxon>
        <taxon>Dikarya</taxon>
        <taxon>Ascomycota</taxon>
        <taxon>Pezizomycotina</taxon>
        <taxon>Sordariomycetes</taxon>
        <taxon>Sordariomycetidae</taxon>
        <taxon>Magnaporthales</taxon>
        <taxon>Magnaporthaceae</taxon>
        <taxon>Magnaporthiopsis</taxon>
    </lineage>
</organism>
<protein>
    <submittedName>
        <fullName evidence="2 3">Uncharacterized protein</fullName>
    </submittedName>
</protein>
<reference evidence="4" key="2">
    <citation type="submission" date="2010-05" db="EMBL/GenBank/DDBJ databases">
        <title>The genome sequence of Magnaporthe poae strain ATCC 64411.</title>
        <authorList>
            <person name="Ma L.-J."/>
            <person name="Dead R."/>
            <person name="Young S."/>
            <person name="Zeng Q."/>
            <person name="Koehrsen M."/>
            <person name="Alvarado L."/>
            <person name="Berlin A."/>
            <person name="Chapman S.B."/>
            <person name="Chen Z."/>
            <person name="Freedman E."/>
            <person name="Gellesch M."/>
            <person name="Goldberg J."/>
            <person name="Griggs A."/>
            <person name="Gujja S."/>
            <person name="Heilman E.R."/>
            <person name="Heiman D."/>
            <person name="Hepburn T."/>
            <person name="Howarth C."/>
            <person name="Jen D."/>
            <person name="Larson L."/>
            <person name="Mehta T."/>
            <person name="Neiman D."/>
            <person name="Pearson M."/>
            <person name="Roberts A."/>
            <person name="Saif S."/>
            <person name="Shea T."/>
            <person name="Shenoy N."/>
            <person name="Sisk P."/>
            <person name="Stolte C."/>
            <person name="Sykes S."/>
            <person name="Walk T."/>
            <person name="White J."/>
            <person name="Yandava C."/>
            <person name="Haas B."/>
            <person name="Nusbaum C."/>
            <person name="Birren B."/>
        </authorList>
    </citation>
    <scope>NUCLEOTIDE SEQUENCE [LARGE SCALE GENOMIC DNA]</scope>
    <source>
        <strain evidence="4">ATCC 64411 / 73-15</strain>
    </source>
</reference>
<keyword evidence="1" id="KW-0472">Membrane</keyword>
<reference evidence="3" key="4">
    <citation type="journal article" date="2015" name="G3 (Bethesda)">
        <title>Genome sequences of three phytopathogenic species of the Magnaporthaceae family of fungi.</title>
        <authorList>
            <person name="Okagaki L.H."/>
            <person name="Nunes C.C."/>
            <person name="Sailsbery J."/>
            <person name="Clay B."/>
            <person name="Brown D."/>
            <person name="John T."/>
            <person name="Oh Y."/>
            <person name="Young N."/>
            <person name="Fitzgerald M."/>
            <person name="Haas B.J."/>
            <person name="Zeng Q."/>
            <person name="Young S."/>
            <person name="Adiconis X."/>
            <person name="Fan L."/>
            <person name="Levin J.Z."/>
            <person name="Mitchell T.K."/>
            <person name="Okubara P.A."/>
            <person name="Farman M.L."/>
            <person name="Kohn L.M."/>
            <person name="Birren B."/>
            <person name="Ma L.-J."/>
            <person name="Dean R.A."/>
        </authorList>
    </citation>
    <scope>NUCLEOTIDE SEQUENCE</scope>
    <source>
        <strain evidence="3">ATCC 64411 / 73-15</strain>
    </source>
</reference>
<dbReference type="STRING" id="644358.A0A0C4DTZ4"/>
<evidence type="ECO:0000313" key="3">
    <source>
        <dbReference type="EnsemblFungi" id="MAPG_03425T0"/>
    </source>
</evidence>
<dbReference type="VEuPathDB" id="FungiDB:MAPG_03425"/>
<sequence>MAYIASSPWFLIALSVAAGYCIVGLGFRSGLFDLHDKMAAEHPTRMPGFDADGTLYSAFTGNAAVDNHIAGFIRFFATMGSGELQPLSLFSFWFSGQVLSGLVIMTLDGLRAGNRGKAISYTALWGMCYQTITYGITIPIYVAVWLWTSPLARMTATETPGSEVAAALALDDADLSVMPHALIWGYILPTLLASLPSPAVVTAEQKAAYIMIWQFFPVWTSLVQLALSTAARRLRPGPDSKTAAATAPADRQKALAHRLRWIYIFTVTVTTAVHTVAVLYAVVPSLRPESIAPLDPSLVNLGNTFKPALTPFEAIRPAKSFADGLLLLLQYDVYFAGSAFLYWASCQFRAATEAPTLSSILIVLTGPIGAALILTWRRDERLLLGTDAPKAKTN</sequence>
<dbReference type="OMA" id="VFLRWDY"/>
<dbReference type="eggNOG" id="ENOG502SHVK">
    <property type="taxonomic scope" value="Eukaryota"/>
</dbReference>
<feature type="transmembrane region" description="Helical" evidence="1">
    <location>
        <begin position="90"/>
        <end position="110"/>
    </location>
</feature>
<feature type="transmembrane region" description="Helical" evidence="1">
    <location>
        <begin position="356"/>
        <end position="376"/>
    </location>
</feature>
<keyword evidence="4" id="KW-1185">Reference proteome</keyword>
<accession>A0A0C4DTZ4</accession>
<reference evidence="2" key="3">
    <citation type="submission" date="2011-03" db="EMBL/GenBank/DDBJ databases">
        <title>Annotation of Magnaporthe poae ATCC 64411.</title>
        <authorList>
            <person name="Ma L.-J."/>
            <person name="Dead R."/>
            <person name="Young S.K."/>
            <person name="Zeng Q."/>
            <person name="Gargeya S."/>
            <person name="Fitzgerald M."/>
            <person name="Haas B."/>
            <person name="Abouelleil A."/>
            <person name="Alvarado L."/>
            <person name="Arachchi H.M."/>
            <person name="Berlin A."/>
            <person name="Brown A."/>
            <person name="Chapman S.B."/>
            <person name="Chen Z."/>
            <person name="Dunbar C."/>
            <person name="Freedman E."/>
            <person name="Gearin G."/>
            <person name="Gellesch M."/>
            <person name="Goldberg J."/>
            <person name="Griggs A."/>
            <person name="Gujja S."/>
            <person name="Heiman D."/>
            <person name="Howarth C."/>
            <person name="Larson L."/>
            <person name="Lui A."/>
            <person name="MacDonald P.J.P."/>
            <person name="Mehta T."/>
            <person name="Montmayeur A."/>
            <person name="Murphy C."/>
            <person name="Neiman D."/>
            <person name="Pearson M."/>
            <person name="Priest M."/>
            <person name="Roberts A."/>
            <person name="Saif S."/>
            <person name="Shea T."/>
            <person name="Shenoy N."/>
            <person name="Sisk P."/>
            <person name="Stolte C."/>
            <person name="Sykes S."/>
            <person name="Yandava C."/>
            <person name="Wortman J."/>
            <person name="Nusbaum C."/>
            <person name="Birren B."/>
        </authorList>
    </citation>
    <scope>NUCLEOTIDE SEQUENCE</scope>
    <source>
        <strain evidence="2">ATCC 64411</strain>
    </source>
</reference>
<evidence type="ECO:0000313" key="2">
    <source>
        <dbReference type="EMBL" id="KLU84381.1"/>
    </source>
</evidence>
<feature type="transmembrane region" description="Helical" evidence="1">
    <location>
        <begin position="325"/>
        <end position="344"/>
    </location>
</feature>
<dbReference type="Proteomes" id="UP000011715">
    <property type="component" value="Unassembled WGS sequence"/>
</dbReference>
<evidence type="ECO:0000313" key="4">
    <source>
        <dbReference type="Proteomes" id="UP000011715"/>
    </source>
</evidence>
<evidence type="ECO:0000256" key="1">
    <source>
        <dbReference type="SAM" id="Phobius"/>
    </source>
</evidence>
<keyword evidence="1" id="KW-0812">Transmembrane</keyword>
<proteinExistence type="predicted"/>